<accession>A0AAW1DEC6</accession>
<keyword evidence="2" id="KW-1185">Reference proteome</keyword>
<evidence type="ECO:0000313" key="1">
    <source>
        <dbReference type="EMBL" id="KAK9509344.1"/>
    </source>
</evidence>
<protein>
    <submittedName>
        <fullName evidence="1">Uncharacterized protein</fullName>
    </submittedName>
</protein>
<reference evidence="1 2" key="1">
    <citation type="submission" date="2022-12" db="EMBL/GenBank/DDBJ databases">
        <title>Chromosome-level genome assembly of true bugs.</title>
        <authorList>
            <person name="Ma L."/>
            <person name="Li H."/>
        </authorList>
    </citation>
    <scope>NUCLEOTIDE SEQUENCE [LARGE SCALE GENOMIC DNA]</scope>
    <source>
        <strain evidence="1">Lab_2022b</strain>
    </source>
</reference>
<organism evidence="1 2">
    <name type="scientific">Rhynocoris fuscipes</name>
    <dbReference type="NCBI Taxonomy" id="488301"/>
    <lineage>
        <taxon>Eukaryota</taxon>
        <taxon>Metazoa</taxon>
        <taxon>Ecdysozoa</taxon>
        <taxon>Arthropoda</taxon>
        <taxon>Hexapoda</taxon>
        <taxon>Insecta</taxon>
        <taxon>Pterygota</taxon>
        <taxon>Neoptera</taxon>
        <taxon>Paraneoptera</taxon>
        <taxon>Hemiptera</taxon>
        <taxon>Heteroptera</taxon>
        <taxon>Panheteroptera</taxon>
        <taxon>Cimicomorpha</taxon>
        <taxon>Reduviidae</taxon>
        <taxon>Harpactorinae</taxon>
        <taxon>Harpactorini</taxon>
        <taxon>Rhynocoris</taxon>
    </lineage>
</organism>
<dbReference type="AlphaFoldDB" id="A0AAW1DEC6"/>
<proteinExistence type="predicted"/>
<gene>
    <name evidence="1" type="ORF">O3M35_006683</name>
</gene>
<dbReference type="EMBL" id="JAPXFL010000003">
    <property type="protein sequence ID" value="KAK9509344.1"/>
    <property type="molecule type" value="Genomic_DNA"/>
</dbReference>
<name>A0AAW1DEC6_9HEMI</name>
<comment type="caution">
    <text evidence="1">The sequence shown here is derived from an EMBL/GenBank/DDBJ whole genome shotgun (WGS) entry which is preliminary data.</text>
</comment>
<sequence>MIVIKERRMNEIVRRSSSRRGLILRLGSGFPRVLASVNLSVLNHLRLRESEQEEDDEDSVCLEDDEEVEYGGSSILLYQHLELNFCSRSLSRVLNVKPLILL</sequence>
<dbReference type="Proteomes" id="UP001461498">
    <property type="component" value="Unassembled WGS sequence"/>
</dbReference>
<evidence type="ECO:0000313" key="2">
    <source>
        <dbReference type="Proteomes" id="UP001461498"/>
    </source>
</evidence>